<dbReference type="InterPro" id="IPR000055">
    <property type="entry name" value="Restrct_endonuc_typeI_TRD"/>
</dbReference>
<dbReference type="InterPro" id="IPR052021">
    <property type="entry name" value="Type-I_RS_S_subunit"/>
</dbReference>
<dbReference type="EC" id="3.1.21.3" evidence="6"/>
<evidence type="ECO:0000256" key="4">
    <source>
        <dbReference type="SAM" id="MobiDB-lite"/>
    </source>
</evidence>
<evidence type="ECO:0000313" key="6">
    <source>
        <dbReference type="EMBL" id="KXT71691.1"/>
    </source>
</evidence>
<dbReference type="PANTHER" id="PTHR30408:SF13">
    <property type="entry name" value="TYPE I RESTRICTION ENZYME HINDI SPECIFICITY SUBUNIT"/>
    <property type="match status" value="1"/>
</dbReference>
<evidence type="ECO:0000256" key="1">
    <source>
        <dbReference type="ARBA" id="ARBA00010923"/>
    </source>
</evidence>
<dbReference type="EMBL" id="LQRC01000166">
    <property type="protein sequence ID" value="KXT71691.1"/>
    <property type="molecule type" value="Genomic_DNA"/>
</dbReference>
<dbReference type="Proteomes" id="UP000070096">
    <property type="component" value="Unassembled WGS sequence"/>
</dbReference>
<evidence type="ECO:0000313" key="7">
    <source>
        <dbReference type="Proteomes" id="UP000070096"/>
    </source>
</evidence>
<dbReference type="GO" id="GO:0009035">
    <property type="term" value="F:type I site-specific deoxyribonuclease activity"/>
    <property type="evidence" value="ECO:0007669"/>
    <property type="project" value="UniProtKB-EC"/>
</dbReference>
<reference evidence="6 7" key="1">
    <citation type="submission" date="2016-01" db="EMBL/GenBank/DDBJ databases">
        <title>Highly variable Streptococcus oralis are common among viridans streptococci isolated from primates.</title>
        <authorList>
            <person name="Denapaite D."/>
            <person name="Rieger M."/>
            <person name="Koendgen S."/>
            <person name="Brueckner R."/>
            <person name="Ochigava I."/>
            <person name="Kappeler P."/>
            <person name="Maetz-Rensing K."/>
            <person name="Leendertz F."/>
            <person name="Hakenbeck R."/>
        </authorList>
    </citation>
    <scope>NUCLEOTIDE SEQUENCE [LARGE SCALE GENOMIC DNA]</scope>
    <source>
        <strain evidence="6 7">DD07</strain>
    </source>
</reference>
<keyword evidence="3" id="KW-0238">DNA-binding</keyword>
<keyword evidence="2" id="KW-0680">Restriction system</keyword>
<name>A0A139N7H1_STRGN</name>
<protein>
    <submittedName>
        <fullName evidence="6">Type I restriction-modification system, specificity subunit S</fullName>
        <ecNumber evidence="6">3.1.21.3</ecNumber>
    </submittedName>
</protein>
<dbReference type="Gene3D" id="3.90.220.20">
    <property type="entry name" value="DNA methylase specificity domains"/>
    <property type="match status" value="2"/>
</dbReference>
<evidence type="ECO:0000259" key="5">
    <source>
        <dbReference type="Pfam" id="PF01420"/>
    </source>
</evidence>
<comment type="caution">
    <text evidence="6">The sequence shown here is derived from an EMBL/GenBank/DDBJ whole genome shotgun (WGS) entry which is preliminary data.</text>
</comment>
<dbReference type="AlphaFoldDB" id="A0A139N7H1"/>
<organism evidence="6 7">
    <name type="scientific">Streptococcus gordonii</name>
    <dbReference type="NCBI Taxonomy" id="1302"/>
    <lineage>
        <taxon>Bacteria</taxon>
        <taxon>Bacillati</taxon>
        <taxon>Bacillota</taxon>
        <taxon>Bacilli</taxon>
        <taxon>Lactobacillales</taxon>
        <taxon>Streptococcaceae</taxon>
        <taxon>Streptococcus</taxon>
    </lineage>
</organism>
<keyword evidence="6" id="KW-0378">Hydrolase</keyword>
<evidence type="ECO:0000256" key="3">
    <source>
        <dbReference type="ARBA" id="ARBA00023125"/>
    </source>
</evidence>
<dbReference type="CDD" id="cd17256">
    <property type="entry name" value="RMtype1_S_EcoJA65PI-TRD1-CR1_like"/>
    <property type="match status" value="1"/>
</dbReference>
<dbReference type="GO" id="GO:0009307">
    <property type="term" value="P:DNA restriction-modification system"/>
    <property type="evidence" value="ECO:0007669"/>
    <property type="project" value="UniProtKB-KW"/>
</dbReference>
<sequence length="406" mass="45911">MSEWKALSSITSKIGSGSTPRGGNSVYSDSGISFIRSQNVLDMDFSTENLAFINDNQAEKLNNVIVEKNDILLNITGDSIARCTVVPEEILPARVNQHVSIIRCKNIEESKYVMYYLQYMKKYLLQISKVGGTRNALTKEAIGKLPIKISDDCNKISKILDNIDQKIQINNQINQELEAMAKTLYDYWFVQFDFPDQNGKPYKSSGGKMVYNPELKREIPEGWGVEKLGDVSQYVSEKVDSSELNIENYVGTDNMIADMGGIELTTSIPKSGTSTKFSVGDILISNIRPYFKKIWLSDRTGGCSADVLCIRTDRIIPKEFVYATLARDDFFNYDVAGSKGSKMPRGDKKHIMEYPIVFEFGVAEQYSKIVRPIYEAVHENNNQNQELTQLRDWLLPMLMNGQVKVE</sequence>
<dbReference type="Pfam" id="PF01420">
    <property type="entry name" value="Methylase_S"/>
    <property type="match status" value="1"/>
</dbReference>
<feature type="region of interest" description="Disordered" evidence="4">
    <location>
        <begin position="1"/>
        <end position="23"/>
    </location>
</feature>
<feature type="compositionally biased region" description="Low complexity" evidence="4">
    <location>
        <begin position="8"/>
        <end position="19"/>
    </location>
</feature>
<dbReference type="GO" id="GO:0003677">
    <property type="term" value="F:DNA binding"/>
    <property type="evidence" value="ECO:0007669"/>
    <property type="project" value="UniProtKB-KW"/>
</dbReference>
<gene>
    <name evidence="6" type="ORF">SGODD07_01082</name>
</gene>
<dbReference type="SUPFAM" id="SSF116734">
    <property type="entry name" value="DNA methylase specificity domain"/>
    <property type="match status" value="2"/>
</dbReference>
<accession>A0A139N7H1</accession>
<proteinExistence type="inferred from homology"/>
<feature type="domain" description="Type I restriction modification DNA specificity" evidence="5">
    <location>
        <begin position="43"/>
        <end position="179"/>
    </location>
</feature>
<dbReference type="PATRIC" id="fig|1302.21.peg.1213"/>
<evidence type="ECO:0000256" key="2">
    <source>
        <dbReference type="ARBA" id="ARBA00022747"/>
    </source>
</evidence>
<comment type="similarity">
    <text evidence="1">Belongs to the type-I restriction system S methylase family.</text>
</comment>
<dbReference type="InterPro" id="IPR044946">
    <property type="entry name" value="Restrct_endonuc_typeI_TRD_sf"/>
</dbReference>
<dbReference type="PANTHER" id="PTHR30408">
    <property type="entry name" value="TYPE-1 RESTRICTION ENZYME ECOKI SPECIFICITY PROTEIN"/>
    <property type="match status" value="1"/>
</dbReference>